<evidence type="ECO:0000256" key="1">
    <source>
        <dbReference type="SAM" id="Coils"/>
    </source>
</evidence>
<feature type="compositionally biased region" description="Basic and acidic residues" evidence="2">
    <location>
        <begin position="1"/>
        <end position="10"/>
    </location>
</feature>
<feature type="domain" description="DUF659" evidence="3">
    <location>
        <begin position="199"/>
        <end position="278"/>
    </location>
</feature>
<dbReference type="PANTHER" id="PTHR46951">
    <property type="entry name" value="BED-TYPE DOMAIN-CONTAINING PROTEIN"/>
    <property type="match status" value="1"/>
</dbReference>
<evidence type="ECO:0000256" key="2">
    <source>
        <dbReference type="SAM" id="MobiDB-lite"/>
    </source>
</evidence>
<accession>A0A3L6G7J8</accession>
<reference evidence="4 5" key="1">
    <citation type="journal article" date="2018" name="Nat. Genet.">
        <title>Extensive intraspecific gene order and gene structural variations between Mo17 and other maize genomes.</title>
        <authorList>
            <person name="Sun S."/>
            <person name="Zhou Y."/>
            <person name="Chen J."/>
            <person name="Shi J."/>
            <person name="Zhao H."/>
            <person name="Zhao H."/>
            <person name="Song W."/>
            <person name="Zhang M."/>
            <person name="Cui Y."/>
            <person name="Dong X."/>
            <person name="Liu H."/>
            <person name="Ma X."/>
            <person name="Jiao Y."/>
            <person name="Wang B."/>
            <person name="Wei X."/>
            <person name="Stein J.C."/>
            <person name="Glaubitz J.C."/>
            <person name="Lu F."/>
            <person name="Yu G."/>
            <person name="Liang C."/>
            <person name="Fengler K."/>
            <person name="Li B."/>
            <person name="Rafalski A."/>
            <person name="Schnable P.S."/>
            <person name="Ware D.H."/>
            <person name="Buckler E.S."/>
            <person name="Lai J."/>
        </authorList>
    </citation>
    <scope>NUCLEOTIDE SEQUENCE [LARGE SCALE GENOMIC DNA]</scope>
    <source>
        <strain evidence="5">cv. Missouri 17</strain>
        <tissue evidence="4">Seedling</tissue>
    </source>
</reference>
<dbReference type="EMBL" id="NCVQ01000002">
    <property type="protein sequence ID" value="PWZ44567.1"/>
    <property type="molecule type" value="Genomic_DNA"/>
</dbReference>
<keyword evidence="1" id="KW-0175">Coiled coil</keyword>
<dbReference type="PANTHER" id="PTHR46951:SF2">
    <property type="entry name" value="BED-TYPE DOMAIN-CONTAINING PROTEIN"/>
    <property type="match status" value="1"/>
</dbReference>
<feature type="region of interest" description="Disordered" evidence="2">
    <location>
        <begin position="1"/>
        <end position="25"/>
    </location>
</feature>
<feature type="coiled-coil region" evidence="1">
    <location>
        <begin position="376"/>
        <end position="403"/>
    </location>
</feature>
<sequence>MIDHPRERRVGAATPVEKGKAMADAGTSSSVAGVMVLNRHGKPVKLNGPIDVTWSHGEPYPGPHGAGFKCFYCLTTKKGGGVSRLKEHLGHISGSVEACRKVPNHVKGLMSQKVTDGRTRRARDTSRGPFDIDLARGRTQVQPRIDVMLEKGHKEKLGIALAKWFHANDIPGRKADCPYFRSALNLAQQLGDGVPIPRGREIDGPLLDMNYANMEPHMAKFKEDWKDYGVTVMCDSWTGPTMMSIINFMIFCNGRMFFHKSVNATGLIQNSDYIYGIISDSFLDRKDKFKLWMASADWENSDQQKSVSISSFLPKMMSAMAKIRSSLGDDPINKILCDRLMQVINRRLDYMLNDTLMLAESKLCYLEEKRLKIQHLMAAQVQIQHFETDMESLEQMKDSKDRNINPCSIMIDVAMYDEGNPIMEWIGSGRKNGRKRNVVEEDIGDDFLSDSSEGGGSPTYNESGDSDSNDGGGDDEDGEPSGPCFVARTQPKLATNQYNGPGQDEQTAPLRPRSKRQKKLSIKGCTCLRSDLIFKHKHKNMAYTWTDSMARF</sequence>
<name>A0A3L6G7J8_MAIZE</name>
<dbReference type="AlphaFoldDB" id="A0A3L6G7J8"/>
<evidence type="ECO:0000259" key="3">
    <source>
        <dbReference type="Pfam" id="PF04937"/>
    </source>
</evidence>
<dbReference type="Pfam" id="PF04937">
    <property type="entry name" value="DUF659"/>
    <property type="match status" value="1"/>
</dbReference>
<evidence type="ECO:0000313" key="4">
    <source>
        <dbReference type="EMBL" id="PWZ44567.1"/>
    </source>
</evidence>
<feature type="compositionally biased region" description="Acidic residues" evidence="2">
    <location>
        <begin position="464"/>
        <end position="479"/>
    </location>
</feature>
<feature type="compositionally biased region" description="Polar residues" evidence="2">
    <location>
        <begin position="492"/>
        <end position="506"/>
    </location>
</feature>
<evidence type="ECO:0000313" key="5">
    <source>
        <dbReference type="Proteomes" id="UP000251960"/>
    </source>
</evidence>
<dbReference type="ExpressionAtlas" id="A0A3L6G7J8">
    <property type="expression patterns" value="baseline and differential"/>
</dbReference>
<proteinExistence type="predicted"/>
<comment type="caution">
    <text evidence="4">The sequence shown here is derived from an EMBL/GenBank/DDBJ whole genome shotgun (WGS) entry which is preliminary data.</text>
</comment>
<organism evidence="4 5">
    <name type="scientific">Zea mays</name>
    <name type="common">Maize</name>
    <dbReference type="NCBI Taxonomy" id="4577"/>
    <lineage>
        <taxon>Eukaryota</taxon>
        <taxon>Viridiplantae</taxon>
        <taxon>Streptophyta</taxon>
        <taxon>Embryophyta</taxon>
        <taxon>Tracheophyta</taxon>
        <taxon>Spermatophyta</taxon>
        <taxon>Magnoliopsida</taxon>
        <taxon>Liliopsida</taxon>
        <taxon>Poales</taxon>
        <taxon>Poaceae</taxon>
        <taxon>PACMAD clade</taxon>
        <taxon>Panicoideae</taxon>
        <taxon>Andropogonodae</taxon>
        <taxon>Andropogoneae</taxon>
        <taxon>Tripsacinae</taxon>
        <taxon>Zea</taxon>
    </lineage>
</organism>
<dbReference type="Proteomes" id="UP000251960">
    <property type="component" value="Chromosome 10"/>
</dbReference>
<protein>
    <recommendedName>
        <fullName evidence="3">DUF659 domain-containing protein</fullName>
    </recommendedName>
</protein>
<feature type="region of interest" description="Disordered" evidence="2">
    <location>
        <begin position="443"/>
        <end position="518"/>
    </location>
</feature>
<dbReference type="InterPro" id="IPR007021">
    <property type="entry name" value="DUF659"/>
</dbReference>
<gene>
    <name evidence="4" type="ORF">Zm00014a_002057</name>
</gene>